<accession>A0ABQ2L2L2</accession>
<evidence type="ECO:0008006" key="7">
    <source>
        <dbReference type="Google" id="ProtNLM"/>
    </source>
</evidence>
<evidence type="ECO:0000313" key="5">
    <source>
        <dbReference type="EMBL" id="GGO00527.1"/>
    </source>
</evidence>
<dbReference type="Pfam" id="PF20013">
    <property type="entry name" value="GAP1-N2"/>
    <property type="match status" value="1"/>
</dbReference>
<comment type="caution">
    <text evidence="5">The sequence shown here is derived from an EMBL/GenBank/DDBJ whole genome shotgun (WGS) entry which is preliminary data.</text>
</comment>
<dbReference type="InterPro" id="IPR045402">
    <property type="entry name" value="GAP1-N2"/>
</dbReference>
<reference evidence="6" key="1">
    <citation type="journal article" date="2019" name="Int. J. Syst. Evol. Microbiol.">
        <title>The Global Catalogue of Microorganisms (GCM) 10K type strain sequencing project: providing services to taxonomists for standard genome sequencing and annotation.</title>
        <authorList>
            <consortium name="The Broad Institute Genomics Platform"/>
            <consortium name="The Broad Institute Genome Sequencing Center for Infectious Disease"/>
            <person name="Wu L."/>
            <person name="Ma J."/>
        </authorList>
    </citation>
    <scope>NUCLEOTIDE SEQUENCE [LARGE SCALE GENOMIC DNA]</scope>
    <source>
        <strain evidence="6">CGMCC 1.6964</strain>
    </source>
</reference>
<proteinExistence type="predicted"/>
<evidence type="ECO:0000259" key="4">
    <source>
        <dbReference type="Pfam" id="PF20014"/>
    </source>
</evidence>
<feature type="domain" description="GTPase-associated protein 1 middle" evidence="4">
    <location>
        <begin position="170"/>
        <end position="269"/>
    </location>
</feature>
<keyword evidence="2" id="KW-0812">Transmembrane</keyword>
<evidence type="ECO:0000313" key="6">
    <source>
        <dbReference type="Proteomes" id="UP000606653"/>
    </source>
</evidence>
<dbReference type="InterPro" id="IPR045401">
    <property type="entry name" value="GAP1-M"/>
</dbReference>
<evidence type="ECO:0000256" key="1">
    <source>
        <dbReference type="SAM" id="MobiDB-lite"/>
    </source>
</evidence>
<dbReference type="Pfam" id="PF20014">
    <property type="entry name" value="GAP1-M"/>
    <property type="match status" value="1"/>
</dbReference>
<gene>
    <name evidence="5" type="ORF">GCM10010969_21870</name>
</gene>
<feature type="compositionally biased region" description="Low complexity" evidence="1">
    <location>
        <begin position="909"/>
        <end position="964"/>
    </location>
</feature>
<feature type="region of interest" description="Disordered" evidence="1">
    <location>
        <begin position="873"/>
        <end position="1041"/>
    </location>
</feature>
<organism evidence="5 6">
    <name type="scientific">Saccharibacillus kuerlensis</name>
    <dbReference type="NCBI Taxonomy" id="459527"/>
    <lineage>
        <taxon>Bacteria</taxon>
        <taxon>Bacillati</taxon>
        <taxon>Bacillota</taxon>
        <taxon>Bacilli</taxon>
        <taxon>Bacillales</taxon>
        <taxon>Paenibacillaceae</taxon>
        <taxon>Saccharibacillus</taxon>
    </lineage>
</organism>
<evidence type="ECO:0000256" key="2">
    <source>
        <dbReference type="SAM" id="Phobius"/>
    </source>
</evidence>
<name>A0ABQ2L2L2_9BACL</name>
<keyword evidence="6" id="KW-1185">Reference proteome</keyword>
<feature type="domain" description="GTPase-associated protein 1 N-terminal" evidence="3">
    <location>
        <begin position="9"/>
        <end position="130"/>
    </location>
</feature>
<keyword evidence="2" id="KW-0472">Membrane</keyword>
<sequence>MNKFSSQKIGQQMYTRARSGIFRDTEGYDTIARSAGLDDQFVKKTLHPLCAYDAPAELTASGVKEESAYPDSVHLVQLENGDVVLGRSLYKSADFTGLRSSFFTHNYVIPAEKAESLKTEYMNFLYADYVSGEDDFSAEAPDGAVLSELESLPMRTKLPKPKTGADKLDELELDGASFKRLLLAVMESVNGRRKVYVTLNAPVADLSARALRLLEVLYAALPPAFRRRLGFMTYSREPQNRKGVNLTFVEQGSMRPGDRNIEKDFLFDFFRGRIINAAEGGSLQELGDFLHNGLSDPQRLERFFAFADEALGSSPEELNSERYLELSRLFMIEEGDETPYESDRRGILALLLGWTRRSGETHIKARMLELLAGRFDREMQDLMAGRLPEPELLRDILGYFRVGGKGAGALVLRYLLTLMPMVTRQKRKDGGMAYFAVIESDPELADMFFSTLIGNRQLASMLFEPYLDRKMEAAADASEVVRLVQKWSDDHPGLLQNEHFCDVSRRTLGGKLRRSADPVSAVRSVVETLRGDGNPTAGLMDGTGEELMKHPLCVTLADEAIQYLLDEWEWNKVTLQQVTGLGFLYEGETEEERKRKVRGPRGTGKYAALRAAYLWFTQERPDAGLLEGLELREMDEVQMLGKRLLPAEIAAGRYSRLLPAFSRSLSGGGEDVDYRRLVDAVRINSVKSGGREEVYRFFAWSARQEPYVQGKRFDPAYEAEIIRYFAAHDREAFRDKNNRREYFDNAPPPLASVYRKVQAQQAPPLVRWMRKNRRLALMLMGVLALLIVGGGTVGVLYATGVLGGQEQAAQTPAAPAVDPSSENGTDTPGTVESADPAMLVFAPSGSGTIEFRFRTAAERNAFVQAPPSLTLELLNGGSETVPSPELQSVDLEPGEGSTGTDGSSIEGPDAGTGADSGAADGESSASDGTGTAGQNAGEETGSPAGAEAEAGTGEASGTETDSGTVGTSDEEPGAEAGDLTGTGIVPDAAGGLSGDQPFGSENGTDAAGEADSVTESVTGTDTSGSSADPSAGENTEVGSGSAYEAANPANYLYTAVFQIAESVTAENSPIERVTVDGESYAVRTDSAGE</sequence>
<feature type="compositionally biased region" description="Polar residues" evidence="1">
    <location>
        <begin position="820"/>
        <end position="830"/>
    </location>
</feature>
<feature type="region of interest" description="Disordered" evidence="1">
    <location>
        <begin position="810"/>
        <end position="834"/>
    </location>
</feature>
<feature type="transmembrane region" description="Helical" evidence="2">
    <location>
        <begin position="775"/>
        <end position="798"/>
    </location>
</feature>
<protein>
    <recommendedName>
        <fullName evidence="7">Glycosyltransferase</fullName>
    </recommendedName>
</protein>
<feature type="compositionally biased region" description="Polar residues" evidence="1">
    <location>
        <begin position="1013"/>
        <end position="1038"/>
    </location>
</feature>
<keyword evidence="2" id="KW-1133">Transmembrane helix</keyword>
<dbReference type="EMBL" id="BMLN01000005">
    <property type="protein sequence ID" value="GGO00527.1"/>
    <property type="molecule type" value="Genomic_DNA"/>
</dbReference>
<evidence type="ECO:0000259" key="3">
    <source>
        <dbReference type="Pfam" id="PF20013"/>
    </source>
</evidence>
<dbReference type="RefSeq" id="WP_018978026.1">
    <property type="nucleotide sequence ID" value="NZ_BMLN01000005.1"/>
</dbReference>
<dbReference type="Proteomes" id="UP000606653">
    <property type="component" value="Unassembled WGS sequence"/>
</dbReference>